<protein>
    <recommendedName>
        <fullName evidence="1">DUF2921 domain-containing protein</fullName>
    </recommendedName>
</protein>
<evidence type="ECO:0000259" key="1">
    <source>
        <dbReference type="Pfam" id="PF25333"/>
    </source>
</evidence>
<dbReference type="Pfam" id="PF25333">
    <property type="entry name" value="DUF2921_N"/>
    <property type="match status" value="3"/>
</dbReference>
<feature type="domain" description="DUF2921" evidence="1">
    <location>
        <begin position="434"/>
        <end position="634"/>
    </location>
</feature>
<accession>A0A5J5A0S8</accession>
<evidence type="ECO:0000313" key="2">
    <source>
        <dbReference type="EMBL" id="KAA8523899.1"/>
    </source>
</evidence>
<dbReference type="PANTHER" id="PTHR33389">
    <property type="entry name" value="FAMILY PROTEIN, PUTATIVE (DUF2921)-RELATED"/>
    <property type="match status" value="1"/>
</dbReference>
<feature type="domain" description="DUF2921" evidence="1">
    <location>
        <begin position="65"/>
        <end position="192"/>
    </location>
</feature>
<evidence type="ECO:0000313" key="3">
    <source>
        <dbReference type="Proteomes" id="UP000325577"/>
    </source>
</evidence>
<name>A0A5J5A0S8_9ASTE</name>
<dbReference type="Proteomes" id="UP000325577">
    <property type="component" value="Linkage Group LG4"/>
</dbReference>
<proteinExistence type="predicted"/>
<reference evidence="2 3" key="1">
    <citation type="submission" date="2019-09" db="EMBL/GenBank/DDBJ databases">
        <title>A chromosome-level genome assembly of the Chinese tupelo Nyssa sinensis.</title>
        <authorList>
            <person name="Yang X."/>
            <person name="Kang M."/>
            <person name="Yang Y."/>
            <person name="Xiong H."/>
            <person name="Wang M."/>
            <person name="Zhang Z."/>
            <person name="Wang Z."/>
            <person name="Wu H."/>
            <person name="Ma T."/>
            <person name="Liu J."/>
            <person name="Xi Z."/>
        </authorList>
    </citation>
    <scope>NUCLEOTIDE SEQUENCE [LARGE SCALE GENOMIC DNA]</scope>
    <source>
        <strain evidence="2">J267</strain>
        <tissue evidence="2">Leaf</tissue>
    </source>
</reference>
<dbReference type="PANTHER" id="PTHR33389:SF18">
    <property type="entry name" value="OS01G0677900 PROTEIN"/>
    <property type="match status" value="1"/>
</dbReference>
<keyword evidence="3" id="KW-1185">Reference proteome</keyword>
<feature type="domain" description="DUF2921" evidence="1">
    <location>
        <begin position="254"/>
        <end position="410"/>
    </location>
</feature>
<dbReference type="InterPro" id="IPR057425">
    <property type="entry name" value="DUF2921_N"/>
</dbReference>
<dbReference type="AlphaFoldDB" id="A0A5J5A0S8"/>
<dbReference type="OrthoDB" id="607498at2759"/>
<sequence length="644" mass="71848">METESSSSSTSSMKKSVIMAMNSPSTTTSSQTGCQLMWPRTFLFFFLFIIFSISSVSSSRTPIPYADHCDSIVPESTPTVPGDFTTFPFRQTITSHYTGGNRILGKKSSQFSFDYEKYLSFRIIKSIYKTKASGVYKIEAYLIFHSPNSYYLPRNSTYGQSYYHHPRDSRLKFLLNGFWSESTGKLCMVGSASCLVSGTLESLSSSNAPNYFEPVSILAFPSMNGYNYTLVSEGFDNGCPGGIEIPQNQSLSLQPRSICSMLSGRFNNFKLEYASKCDSLQNCTPFGGGIGYLPHGMSLNTIQCSEEEQKLRYFVQFSNSSNAWYYQNSNLNATLVGEGSWDTKKNRLCITACRILNVTDSLGNVNVGNCSIRLSLRFPAVWSIRNKSAIVGQIWTNKMVNDSGYFDRITFRSSENEMVGVPGLKYEYTEIERVRKSCPMKNPVKNKGVRYPSGFSYEMRFDMSLKDSKGKYSWGNAVPIFVGDQFYERYRLISPMQEDSIGVVEEASEIVESSVIETNSNYSGPLNISYKISFTPLAGDKLGDGIFPYNFSLSPNGQVEISAEGIYNADTGHLCMVGCKKVGSDIQKSTNDSVDCDILVNFQFPPLNSMKGSVIKGSIQSTRKNTDPLYFKPLNMSSNAYYTC</sequence>
<organism evidence="2 3">
    <name type="scientific">Nyssa sinensis</name>
    <dbReference type="NCBI Taxonomy" id="561372"/>
    <lineage>
        <taxon>Eukaryota</taxon>
        <taxon>Viridiplantae</taxon>
        <taxon>Streptophyta</taxon>
        <taxon>Embryophyta</taxon>
        <taxon>Tracheophyta</taxon>
        <taxon>Spermatophyta</taxon>
        <taxon>Magnoliopsida</taxon>
        <taxon>eudicotyledons</taxon>
        <taxon>Gunneridae</taxon>
        <taxon>Pentapetalae</taxon>
        <taxon>asterids</taxon>
        <taxon>Cornales</taxon>
        <taxon>Nyssaceae</taxon>
        <taxon>Nyssa</taxon>
    </lineage>
</organism>
<dbReference type="EMBL" id="CM018047">
    <property type="protein sequence ID" value="KAA8523899.1"/>
    <property type="molecule type" value="Genomic_DNA"/>
</dbReference>
<gene>
    <name evidence="2" type="ORF">F0562_010322</name>
</gene>